<feature type="region of interest" description="Disordered" evidence="15">
    <location>
        <begin position="1611"/>
        <end position="1633"/>
    </location>
</feature>
<feature type="compositionally biased region" description="Low complexity" evidence="15">
    <location>
        <begin position="1527"/>
        <end position="1537"/>
    </location>
</feature>
<dbReference type="PANTHER" id="PTHR31834:SF1">
    <property type="entry name" value="INITIATION-SPECIFIC ALPHA-1,6-MANNOSYLTRANSFERASE"/>
    <property type="match status" value="1"/>
</dbReference>
<protein>
    <submittedName>
        <fullName evidence="18">Rhomboid family</fullName>
    </submittedName>
</protein>
<evidence type="ECO:0000256" key="16">
    <source>
        <dbReference type="SAM" id="Phobius"/>
    </source>
</evidence>
<evidence type="ECO:0000256" key="14">
    <source>
        <dbReference type="PROSITE-ProRule" id="PRU00042"/>
    </source>
</evidence>
<dbReference type="Pfam" id="PF00096">
    <property type="entry name" value="zf-C2H2"/>
    <property type="match status" value="1"/>
</dbReference>
<dbReference type="InterPro" id="IPR022764">
    <property type="entry name" value="Peptidase_S54_rhomboid_dom"/>
</dbReference>
<keyword evidence="8" id="KW-0677">Repeat</keyword>
<evidence type="ECO:0000256" key="6">
    <source>
        <dbReference type="ARBA" id="ARBA00022692"/>
    </source>
</evidence>
<feature type="transmembrane region" description="Helical" evidence="16">
    <location>
        <begin position="893"/>
        <end position="909"/>
    </location>
</feature>
<dbReference type="EMBL" id="JACYCD010000047">
    <property type="protein sequence ID" value="KAF8710518.1"/>
    <property type="molecule type" value="Genomic_DNA"/>
</dbReference>
<evidence type="ECO:0000256" key="3">
    <source>
        <dbReference type="ARBA" id="ARBA00006972"/>
    </source>
</evidence>
<feature type="region of interest" description="Disordered" evidence="15">
    <location>
        <begin position="474"/>
        <end position="497"/>
    </location>
</feature>
<dbReference type="InterPro" id="IPR000804">
    <property type="entry name" value="Clathrin_sm-chain_CS"/>
</dbReference>
<dbReference type="FunFam" id="3.30.160.60:FF:000100">
    <property type="entry name" value="Zinc finger 45-like"/>
    <property type="match status" value="1"/>
</dbReference>
<evidence type="ECO:0000256" key="15">
    <source>
        <dbReference type="SAM" id="MobiDB-lite"/>
    </source>
</evidence>
<evidence type="ECO:0000313" key="19">
    <source>
        <dbReference type="Proteomes" id="UP000602905"/>
    </source>
</evidence>
<proteinExistence type="inferred from homology"/>
<dbReference type="PROSITE" id="PS00989">
    <property type="entry name" value="CLAT_ADAPTOR_S"/>
    <property type="match status" value="1"/>
</dbReference>
<evidence type="ECO:0000256" key="2">
    <source>
        <dbReference type="ARBA" id="ARBA00004308"/>
    </source>
</evidence>
<evidence type="ECO:0000313" key="18">
    <source>
        <dbReference type="EMBL" id="KAF8710518.1"/>
    </source>
</evidence>
<dbReference type="InterPro" id="IPR029044">
    <property type="entry name" value="Nucleotide-diphossugar_trans"/>
</dbReference>
<evidence type="ECO:0000259" key="17">
    <source>
        <dbReference type="PROSITE" id="PS50157"/>
    </source>
</evidence>
<dbReference type="SUPFAM" id="SSF53448">
    <property type="entry name" value="Nucleotide-diphospho-sugar transferases"/>
    <property type="match status" value="1"/>
</dbReference>
<dbReference type="SUPFAM" id="SSF57667">
    <property type="entry name" value="beta-beta-alpha zinc fingers"/>
    <property type="match status" value="1"/>
</dbReference>
<evidence type="ECO:0000256" key="4">
    <source>
        <dbReference type="ARBA" id="ARBA00009003"/>
    </source>
</evidence>
<dbReference type="Gene3D" id="3.90.550.20">
    <property type="match status" value="1"/>
</dbReference>
<dbReference type="GO" id="GO:0004252">
    <property type="term" value="F:serine-type endopeptidase activity"/>
    <property type="evidence" value="ECO:0007669"/>
    <property type="project" value="InterPro"/>
</dbReference>
<dbReference type="GO" id="GO:0000009">
    <property type="term" value="F:alpha-1,6-mannosyltransferase activity"/>
    <property type="evidence" value="ECO:0007669"/>
    <property type="project" value="InterPro"/>
</dbReference>
<sequence>MLKNTGMPRLPPPTTASTPHEKNRDLYGLAKSKRGVALLLVLSITSLFCVFDAAPLIQSRMISYGHSQPHSWPQLGSLDVSGTNATTPLTSLGLEADKSFHLGSTVKETYKAELKQFIQRAFPKRLREMAHASIELYLGDHTQALPEIPHNIYQTSKKDPNLDWRSSTWRNIPDYRYWFFNDESADKWVRSVFGGSEMEKVWDALGSGVKRADMLRYLLVAVEGGIYSDVDTVRLKGLDKWGHGAKFQGPKSKGSPSVFVGIEADVGTRSDWHKWWPRPLQIVQWTFAAAPFHPILIDTLRRVYHVTAIVEANKGKNQTSNATDLEGHWVGGELLRDDGTISIMEWTGPGVFTDSVIRYLAAEHSTTWPMLKNLRQPLRISDMVVLPVTGFSPGVGLFGAGDTANAEAMVQHLFTGSWKSVKRPASLLSCLSKKHCANLCTIPIESRLKVDDIGSLFLPAAMSKPYDPPEYVYTPNSPSTQPVNFNDEPSSSNAYHVSKHSLGASTELSYPQSKFNSGVSIEQDDPFVSGDGYKGGLNERGETRAQALASEYRSSPVNLSPRARDGALSSSSSQTFSSSEQSKDLLAKRKSVASSNLDAMTYVDENYNIYRSPQIKNGDQFNDNASLVDHAAAPAGTSRRMADLEYAEAVTPSPDHPDNAKKSVMARLLGNDGARNPIEQRIQAKRAGAGRQRYPFVVWLLSLAMLGVMIWELVRNNQEQGSPISLKPYINPMLGPSSSGLVNLGGRFVPCMKLVSEIPPSFNLGCFNNTANPATELCSVETLCGFGEFKGGDPNQWFRFITPIFLHAGIIHFALNMFAQLTLSAQVEREMGSGAFLILYASAGIFGNVLGGNFALVGVPSVGASGAIFGTVAVMWVDLLAHWKIEYRPGRKLAMLCVDLIIGVALGFVPGVDNFAHLGGFLMGLLTAIVLYPVISTTKRHKAIMWICRLAMIPVAVVLFVVLIRNFYTSDPYAACQWCRYLSCIPASWNNRCQGTVNTHGTPRLAKFYTPTPANTRAVLPRRIFELVSSRPAGLCNFLDAPGLLTDTGASRTGDLSSVGGGGWEWEGEEKELQRARVVYRLYATLYFVFVVDGAESELGVLDLIQVFVESLDRAFENVCELDLVFHFDEVHHILAELVQGGLVLETNVDEIARAGMVREKERLTVHGTWCAAPPGLGPSLRHGAIKLELGCGTDGWMDWTVGGGGGRTVYEALWHRRDVSWLLLAGAAPPAVGRGSTDTAVDHINCETPGRASVFTLLRDSMLDAAARKIRFELRGWLRICTWAIVWRLMTGRCFLLSQAKGVDWRTRMDEWGSRFITHMNEMLTIVGVYAVQERQKVQKASYAADNPLAAIGSGAVGGPRGGGLRGLQTPLGWIANRAFPTVGTRFAIPPDPAQKTNELDWLLYSGANANTGIDALLAPHPDAFERELDDLGIDDSLLSSLVVPNDDIANLNAFLAHRSPVCGPGSAITVSSDSLSYYNEFSNHGLESLYNESLSAYGGAVSEHSLFAHSDLDINLDALNTFHMPSPQRQSRSPSGEISDNSSAYGHSRSSSNSLFDVPTGYENISANGYYIQPSSNYARRNHSGLVHRDVPSQHLQARAQAHPYVPADHAYDHAGSGNESPEQSDPRRKYQCPQCPRAFARQFNLKTHMATHDPNRTKPHVCHHAGCGRSFSRKHDLGRHLVSIHQDAEHNNNTAATSPKRAASSVAVKSEREWCDRCGRGWVKSERARDACQCDDSS</sequence>
<keyword evidence="11" id="KW-0653">Protein transport</keyword>
<dbReference type="Pfam" id="PF01217">
    <property type="entry name" value="Clat_adaptor_s"/>
    <property type="match status" value="1"/>
</dbReference>
<dbReference type="PROSITE" id="PS00028">
    <property type="entry name" value="ZINC_FINGER_C2H2_1"/>
    <property type="match status" value="2"/>
</dbReference>
<keyword evidence="7" id="KW-0479">Metal-binding</keyword>
<evidence type="ECO:0000256" key="12">
    <source>
        <dbReference type="ARBA" id="ARBA00022989"/>
    </source>
</evidence>
<evidence type="ECO:0000256" key="11">
    <source>
        <dbReference type="ARBA" id="ARBA00022927"/>
    </source>
</evidence>
<dbReference type="OrthoDB" id="2146116at2759"/>
<dbReference type="SUPFAM" id="SSF144091">
    <property type="entry name" value="Rhomboid-like"/>
    <property type="match status" value="1"/>
</dbReference>
<dbReference type="InterPro" id="IPR039367">
    <property type="entry name" value="Och1-like"/>
</dbReference>
<evidence type="ECO:0000256" key="8">
    <source>
        <dbReference type="ARBA" id="ARBA00022737"/>
    </source>
</evidence>
<reference evidence="18" key="1">
    <citation type="submission" date="2020-09" db="EMBL/GenBank/DDBJ databases">
        <title>Comparative genome analyses of four rice-infecting Rhizoctonia solani isolates reveal extensive enrichment of homogalacturonan modification genes.</title>
        <authorList>
            <person name="Lee D.-Y."/>
            <person name="Jeon J."/>
            <person name="Kim K.-T."/>
            <person name="Cheong K."/>
            <person name="Song H."/>
            <person name="Choi G."/>
            <person name="Ko J."/>
            <person name="Opiyo S.O."/>
            <person name="Zuo S."/>
            <person name="Madhav S."/>
            <person name="Lee Y.-H."/>
            <person name="Wang G.-L."/>
        </authorList>
    </citation>
    <scope>NUCLEOTIDE SEQUENCE</scope>
    <source>
        <strain evidence="18">AG1-IA WGL</strain>
    </source>
</reference>
<feature type="non-terminal residue" evidence="18">
    <location>
        <position position="1"/>
    </location>
</feature>
<dbReference type="InterPro" id="IPR013087">
    <property type="entry name" value="Znf_C2H2_type"/>
</dbReference>
<comment type="caution">
    <text evidence="18">The sequence shown here is derived from an EMBL/GenBank/DDBJ whole genome shotgun (WGS) entry which is preliminary data.</text>
</comment>
<comment type="subcellular location">
    <subcellularLocation>
        <location evidence="2">Endomembrane system</location>
    </subcellularLocation>
    <subcellularLocation>
        <location evidence="1">Membrane</location>
        <topology evidence="1">Multi-pass membrane protein</topology>
    </subcellularLocation>
</comment>
<dbReference type="Gene3D" id="1.20.1540.10">
    <property type="entry name" value="Rhomboid-like"/>
    <property type="match status" value="1"/>
</dbReference>
<dbReference type="PROSITE" id="PS50157">
    <property type="entry name" value="ZINC_FINGER_C2H2_2"/>
    <property type="match status" value="2"/>
</dbReference>
<dbReference type="Proteomes" id="UP000602905">
    <property type="component" value="Unassembled WGS sequence"/>
</dbReference>
<keyword evidence="13 16" id="KW-0472">Membrane</keyword>
<evidence type="ECO:0000256" key="7">
    <source>
        <dbReference type="ARBA" id="ARBA00022723"/>
    </source>
</evidence>
<dbReference type="GO" id="GO:0000136">
    <property type="term" value="C:mannan polymerase complex"/>
    <property type="evidence" value="ECO:0007669"/>
    <property type="project" value="TreeGrafter"/>
</dbReference>
<name>A0A8H7HW05_9AGAM</name>
<keyword evidence="12 16" id="KW-1133">Transmembrane helix</keyword>
<dbReference type="SMART" id="SM00355">
    <property type="entry name" value="ZnF_C2H2"/>
    <property type="match status" value="2"/>
</dbReference>
<keyword evidence="5" id="KW-0813">Transport</keyword>
<feature type="region of interest" description="Disordered" evidence="15">
    <location>
        <begin position="1525"/>
        <end position="1555"/>
    </location>
</feature>
<evidence type="ECO:0000256" key="1">
    <source>
        <dbReference type="ARBA" id="ARBA00004141"/>
    </source>
</evidence>
<comment type="similarity">
    <text evidence="3">Belongs to the adaptor complexes small subunit family.</text>
</comment>
<dbReference type="GO" id="GO:0006487">
    <property type="term" value="P:protein N-linked glycosylation"/>
    <property type="evidence" value="ECO:0007669"/>
    <property type="project" value="TreeGrafter"/>
</dbReference>
<dbReference type="Gene3D" id="3.30.450.60">
    <property type="match status" value="1"/>
</dbReference>
<feature type="transmembrane region" description="Helical" evidence="16">
    <location>
        <begin position="947"/>
        <end position="968"/>
    </location>
</feature>
<feature type="region of interest" description="Disordered" evidence="15">
    <location>
        <begin position="517"/>
        <end position="538"/>
    </location>
</feature>
<feature type="domain" description="C2H2-type" evidence="17">
    <location>
        <begin position="1663"/>
        <end position="1693"/>
    </location>
</feature>
<feature type="transmembrane region" description="Helical" evidence="16">
    <location>
        <begin position="804"/>
        <end position="823"/>
    </location>
</feature>
<dbReference type="InterPro" id="IPR022775">
    <property type="entry name" value="AP_mu_sigma_su"/>
</dbReference>
<dbReference type="Pfam" id="PF04488">
    <property type="entry name" value="Gly_transf_sug"/>
    <property type="match status" value="1"/>
</dbReference>
<dbReference type="InterPro" id="IPR035952">
    <property type="entry name" value="Rhomboid-like_sf"/>
</dbReference>
<evidence type="ECO:0000256" key="5">
    <source>
        <dbReference type="ARBA" id="ARBA00022448"/>
    </source>
</evidence>
<dbReference type="GO" id="GO:0006886">
    <property type="term" value="P:intracellular protein transport"/>
    <property type="evidence" value="ECO:0007669"/>
    <property type="project" value="InterPro"/>
</dbReference>
<dbReference type="PANTHER" id="PTHR31834">
    <property type="entry name" value="INITIATION-SPECIFIC ALPHA-1,6-MANNOSYLTRANSFERASE"/>
    <property type="match status" value="1"/>
</dbReference>
<keyword evidence="6 16" id="KW-0812">Transmembrane</keyword>
<feature type="region of interest" description="Disordered" evidence="15">
    <location>
        <begin position="551"/>
        <end position="590"/>
    </location>
</feature>
<evidence type="ECO:0000256" key="10">
    <source>
        <dbReference type="ARBA" id="ARBA00022833"/>
    </source>
</evidence>
<dbReference type="Gene3D" id="3.30.160.60">
    <property type="entry name" value="Classic Zinc Finger"/>
    <property type="match status" value="2"/>
</dbReference>
<feature type="transmembrane region" description="Helical" evidence="16">
    <location>
        <begin position="862"/>
        <end position="881"/>
    </location>
</feature>
<feature type="transmembrane region" description="Helical" evidence="16">
    <location>
        <begin position="915"/>
        <end position="935"/>
    </location>
</feature>
<dbReference type="SUPFAM" id="SSF64356">
    <property type="entry name" value="SNARE-like"/>
    <property type="match status" value="1"/>
</dbReference>
<feature type="region of interest" description="Disordered" evidence="15">
    <location>
        <begin position="1"/>
        <end position="24"/>
    </location>
</feature>
<feature type="compositionally biased region" description="Low complexity" evidence="15">
    <location>
        <begin position="569"/>
        <end position="580"/>
    </location>
</feature>
<dbReference type="InterPro" id="IPR036236">
    <property type="entry name" value="Znf_C2H2_sf"/>
</dbReference>
<organism evidence="18 19">
    <name type="scientific">Rhizoctonia solani</name>
    <dbReference type="NCBI Taxonomy" id="456999"/>
    <lineage>
        <taxon>Eukaryota</taxon>
        <taxon>Fungi</taxon>
        <taxon>Dikarya</taxon>
        <taxon>Basidiomycota</taxon>
        <taxon>Agaricomycotina</taxon>
        <taxon>Agaricomycetes</taxon>
        <taxon>Cantharellales</taxon>
        <taxon>Ceratobasidiaceae</taxon>
        <taxon>Rhizoctonia</taxon>
    </lineage>
</organism>
<evidence type="ECO:0000256" key="9">
    <source>
        <dbReference type="ARBA" id="ARBA00022771"/>
    </source>
</evidence>
<dbReference type="Pfam" id="PF01694">
    <property type="entry name" value="Rhomboid"/>
    <property type="match status" value="1"/>
</dbReference>
<dbReference type="GO" id="GO:0030117">
    <property type="term" value="C:membrane coat"/>
    <property type="evidence" value="ECO:0007669"/>
    <property type="project" value="InterPro"/>
</dbReference>
<gene>
    <name evidence="18" type="ORF">RHS03_02224</name>
</gene>
<feature type="transmembrane region" description="Helical" evidence="16">
    <location>
        <begin position="835"/>
        <end position="856"/>
    </location>
</feature>
<feature type="compositionally biased region" description="Polar residues" evidence="15">
    <location>
        <begin position="474"/>
        <end position="495"/>
    </location>
</feature>
<comment type="similarity">
    <text evidence="4">Belongs to the glycosyltransferase 32 family.</text>
</comment>
<keyword evidence="9 14" id="KW-0863">Zinc-finger</keyword>
<feature type="transmembrane region" description="Helical" evidence="16">
    <location>
        <begin position="36"/>
        <end position="57"/>
    </location>
</feature>
<dbReference type="InterPro" id="IPR011012">
    <property type="entry name" value="Longin-like_dom_sf"/>
</dbReference>
<dbReference type="GO" id="GO:0008270">
    <property type="term" value="F:zinc ion binding"/>
    <property type="evidence" value="ECO:0007669"/>
    <property type="project" value="UniProtKB-KW"/>
</dbReference>
<evidence type="ECO:0000256" key="13">
    <source>
        <dbReference type="ARBA" id="ARBA00023136"/>
    </source>
</evidence>
<accession>A0A8H7HW05</accession>
<feature type="domain" description="C2H2-type" evidence="17">
    <location>
        <begin position="1633"/>
        <end position="1660"/>
    </location>
</feature>
<keyword evidence="10" id="KW-0862">Zinc</keyword>
<dbReference type="InterPro" id="IPR007577">
    <property type="entry name" value="GlycoTrfase_DXD_sugar-bd_CS"/>
</dbReference>
<dbReference type="GO" id="GO:0016192">
    <property type="term" value="P:vesicle-mediated transport"/>
    <property type="evidence" value="ECO:0007669"/>
    <property type="project" value="InterPro"/>
</dbReference>
<feature type="compositionally biased region" description="Polar residues" evidence="15">
    <location>
        <begin position="1538"/>
        <end position="1555"/>
    </location>
</feature>